<protein>
    <submittedName>
        <fullName evidence="2">Uncharacterized protein</fullName>
    </submittedName>
</protein>
<dbReference type="RefSeq" id="WP_219803476.1">
    <property type="nucleotide sequence ID" value="NZ_CP080096.1"/>
</dbReference>
<dbReference type="EMBL" id="CP080096">
    <property type="protein sequence ID" value="QYD73621.1"/>
    <property type="molecule type" value="Genomic_DNA"/>
</dbReference>
<proteinExistence type="predicted"/>
<evidence type="ECO:0000313" key="3">
    <source>
        <dbReference type="Proteomes" id="UP000826462"/>
    </source>
</evidence>
<reference evidence="2 3" key="1">
    <citation type="submission" date="2021-07" db="EMBL/GenBank/DDBJ databases">
        <title>Paraburkholderia edwinii protects Aspergillus sp. from phenazines by acting as a toxin sponge.</title>
        <authorList>
            <person name="Dahlstrom K.M."/>
            <person name="Newman D.K."/>
        </authorList>
    </citation>
    <scope>NUCLEOTIDE SEQUENCE [LARGE SCALE GENOMIC DNA]</scope>
    <source>
        <strain evidence="2 3">Pe01</strain>
    </source>
</reference>
<accession>A0ABX8UY96</accession>
<evidence type="ECO:0000313" key="2">
    <source>
        <dbReference type="EMBL" id="QYD73621.1"/>
    </source>
</evidence>
<gene>
    <name evidence="2" type="ORF">KZJ38_28865</name>
</gene>
<feature type="signal peptide" evidence="1">
    <location>
        <begin position="1"/>
        <end position="22"/>
    </location>
</feature>
<sequence>MKATLSALATALLMASPLASHAQTHAQTAAPAASHDSAPTYAVFVDQPTGYTFVKLPAGWKFAGAVSKEQAQHLPATVLTKVPAIDTVTATAQ</sequence>
<evidence type="ECO:0000256" key="1">
    <source>
        <dbReference type="SAM" id="SignalP"/>
    </source>
</evidence>
<dbReference type="Proteomes" id="UP000826462">
    <property type="component" value="Chromosome 2"/>
</dbReference>
<organism evidence="2 3">
    <name type="scientific">Paraburkholderia edwinii</name>
    <dbReference type="NCBI Taxonomy" id="2861782"/>
    <lineage>
        <taxon>Bacteria</taxon>
        <taxon>Pseudomonadati</taxon>
        <taxon>Pseudomonadota</taxon>
        <taxon>Betaproteobacteria</taxon>
        <taxon>Burkholderiales</taxon>
        <taxon>Burkholderiaceae</taxon>
        <taxon>Paraburkholderia</taxon>
    </lineage>
</organism>
<keyword evidence="3" id="KW-1185">Reference proteome</keyword>
<feature type="chain" id="PRO_5047113612" evidence="1">
    <location>
        <begin position="23"/>
        <end position="93"/>
    </location>
</feature>
<name>A0ABX8UY96_9BURK</name>
<keyword evidence="1" id="KW-0732">Signal</keyword>